<evidence type="ECO:0000313" key="3">
    <source>
        <dbReference type="Proteomes" id="UP000799118"/>
    </source>
</evidence>
<dbReference type="EMBL" id="ML769657">
    <property type="protein sequence ID" value="KAE9390458.1"/>
    <property type="molecule type" value="Genomic_DNA"/>
</dbReference>
<name>A0A6A4GXG0_9AGAR</name>
<evidence type="ECO:0008006" key="4">
    <source>
        <dbReference type="Google" id="ProtNLM"/>
    </source>
</evidence>
<feature type="chain" id="PRO_5025455365" description="Secreted protein" evidence="1">
    <location>
        <begin position="21"/>
        <end position="90"/>
    </location>
</feature>
<feature type="signal peptide" evidence="1">
    <location>
        <begin position="1"/>
        <end position="20"/>
    </location>
</feature>
<keyword evidence="1" id="KW-0732">Signal</keyword>
<evidence type="ECO:0000256" key="1">
    <source>
        <dbReference type="SAM" id="SignalP"/>
    </source>
</evidence>
<reference evidence="2" key="1">
    <citation type="journal article" date="2019" name="Environ. Microbiol.">
        <title>Fungal ecological strategies reflected in gene transcription - a case study of two litter decomposers.</title>
        <authorList>
            <person name="Barbi F."/>
            <person name="Kohler A."/>
            <person name="Barry K."/>
            <person name="Baskaran P."/>
            <person name="Daum C."/>
            <person name="Fauchery L."/>
            <person name="Ihrmark K."/>
            <person name="Kuo A."/>
            <person name="LaButti K."/>
            <person name="Lipzen A."/>
            <person name="Morin E."/>
            <person name="Grigoriev I.V."/>
            <person name="Henrissat B."/>
            <person name="Lindahl B."/>
            <person name="Martin F."/>
        </authorList>
    </citation>
    <scope>NUCLEOTIDE SEQUENCE</scope>
    <source>
        <strain evidence="2">JB14</strain>
    </source>
</reference>
<dbReference type="Proteomes" id="UP000799118">
    <property type="component" value="Unassembled WGS sequence"/>
</dbReference>
<keyword evidence="3" id="KW-1185">Reference proteome</keyword>
<evidence type="ECO:0000313" key="2">
    <source>
        <dbReference type="EMBL" id="KAE9390458.1"/>
    </source>
</evidence>
<accession>A0A6A4GXG0</accession>
<dbReference type="AlphaFoldDB" id="A0A6A4GXG0"/>
<organism evidence="2 3">
    <name type="scientific">Gymnopus androsaceus JB14</name>
    <dbReference type="NCBI Taxonomy" id="1447944"/>
    <lineage>
        <taxon>Eukaryota</taxon>
        <taxon>Fungi</taxon>
        <taxon>Dikarya</taxon>
        <taxon>Basidiomycota</taxon>
        <taxon>Agaricomycotina</taxon>
        <taxon>Agaricomycetes</taxon>
        <taxon>Agaricomycetidae</taxon>
        <taxon>Agaricales</taxon>
        <taxon>Marasmiineae</taxon>
        <taxon>Omphalotaceae</taxon>
        <taxon>Gymnopus</taxon>
    </lineage>
</organism>
<proteinExistence type="predicted"/>
<protein>
    <recommendedName>
        <fullName evidence="4">Secreted protein</fullName>
    </recommendedName>
</protein>
<gene>
    <name evidence="2" type="ORF">BT96DRAFT_980284</name>
</gene>
<sequence>MAFILNSVIFALFLCASATAMSVGIHRAVRCCYRPTTALRSNRTVRLDWLRQVVQSFSIFHGVHTLGFRILSAHYLNSRLRRACNLLPCH</sequence>